<keyword evidence="6" id="KW-1185">Reference proteome</keyword>
<reference evidence="5" key="1">
    <citation type="journal article" date="2014" name="Int. J. Syst. Evol. Microbiol.">
        <title>Complete genome sequence of Corynebacterium casei LMG S-19264T (=DSM 44701T), isolated from a smear-ripened cheese.</title>
        <authorList>
            <consortium name="US DOE Joint Genome Institute (JGI-PGF)"/>
            <person name="Walter F."/>
            <person name="Albersmeier A."/>
            <person name="Kalinowski J."/>
            <person name="Ruckert C."/>
        </authorList>
    </citation>
    <scope>NUCLEOTIDE SEQUENCE</scope>
    <source>
        <strain evidence="5">JCM 4518</strain>
    </source>
</reference>
<dbReference type="RefSeq" id="WP_308434016.1">
    <property type="nucleotide sequence ID" value="NZ_BMUL01000004.1"/>
</dbReference>
<dbReference type="InterPro" id="IPR029061">
    <property type="entry name" value="THDP-binding"/>
</dbReference>
<organism evidence="5 6">
    <name type="scientific">Streptomyces termitum</name>
    <dbReference type="NCBI Taxonomy" id="67368"/>
    <lineage>
        <taxon>Bacteria</taxon>
        <taxon>Bacillati</taxon>
        <taxon>Actinomycetota</taxon>
        <taxon>Actinomycetes</taxon>
        <taxon>Kitasatosporales</taxon>
        <taxon>Streptomycetaceae</taxon>
        <taxon>Streptomyces</taxon>
    </lineage>
</organism>
<evidence type="ECO:0000256" key="2">
    <source>
        <dbReference type="ARBA" id="ARBA00007131"/>
    </source>
</evidence>
<reference evidence="5" key="2">
    <citation type="submission" date="2020-09" db="EMBL/GenBank/DDBJ databases">
        <authorList>
            <person name="Sun Q."/>
            <person name="Ohkuma M."/>
        </authorList>
    </citation>
    <scope>NUCLEOTIDE SEQUENCE</scope>
    <source>
        <strain evidence="5">JCM 4518</strain>
    </source>
</reference>
<sequence>MSILAEPSPVPVAAEPPDLAALAHEVRELVLRMGTTAHGTHVGGSLSAADVLTVLYHEVLRLRPERPDWDGRDWFVLSKGHASAALYAVLAQRGFIDRAELATYGAPGSRLAGHPLRRLPGVEFPTGSLGHGLSLASGVALGLRRTGRPGRAFALLGDGELQEGSVWEAAMNAGHHGLDNLVAVVDRNGLQISGSTEECVSLEPLGDRWRSFGWAVEEVDGHDLDALRAVFAGLPDASGRPTVVLARTVKGRGVPLFEGKKKSHSVRLTPRLLQRAMTGLNARRAR</sequence>
<proteinExistence type="inferred from homology"/>
<evidence type="ECO:0000256" key="3">
    <source>
        <dbReference type="ARBA" id="ARBA00023052"/>
    </source>
</evidence>
<dbReference type="CDD" id="cd02012">
    <property type="entry name" value="TPP_TK"/>
    <property type="match status" value="1"/>
</dbReference>
<evidence type="ECO:0000256" key="1">
    <source>
        <dbReference type="ARBA" id="ARBA00001964"/>
    </source>
</evidence>
<keyword evidence="3" id="KW-0786">Thiamine pyrophosphate</keyword>
<dbReference type="PANTHER" id="PTHR47514:SF1">
    <property type="entry name" value="TRANSKETOLASE N-TERMINAL SECTION-RELATED"/>
    <property type="match status" value="1"/>
</dbReference>
<dbReference type="InterPro" id="IPR022398">
    <property type="entry name" value="Peptidase_S8_His-AS"/>
</dbReference>
<dbReference type="PROSITE" id="PS00137">
    <property type="entry name" value="SUBTILASE_HIS"/>
    <property type="match status" value="1"/>
</dbReference>
<comment type="cofactor">
    <cofactor evidence="1">
        <name>thiamine diphosphate</name>
        <dbReference type="ChEBI" id="CHEBI:58937"/>
    </cofactor>
</comment>
<dbReference type="Proteomes" id="UP000644020">
    <property type="component" value="Unassembled WGS sequence"/>
</dbReference>
<dbReference type="AlphaFoldDB" id="A0A918SWV7"/>
<gene>
    <name evidence="5" type="ORF">GCM10010305_18280</name>
</gene>
<comment type="similarity">
    <text evidence="2">Belongs to the transketolase family.</text>
</comment>
<protein>
    <submittedName>
        <fullName evidence="5">Transketolase, N-terminal subunit</fullName>
    </submittedName>
</protein>
<evidence type="ECO:0000313" key="6">
    <source>
        <dbReference type="Proteomes" id="UP000644020"/>
    </source>
</evidence>
<dbReference type="EMBL" id="BMUL01000004">
    <property type="protein sequence ID" value="GHA75886.1"/>
    <property type="molecule type" value="Genomic_DNA"/>
</dbReference>
<feature type="domain" description="Transketolase N-terminal" evidence="4">
    <location>
        <begin position="22"/>
        <end position="268"/>
    </location>
</feature>
<evidence type="ECO:0000313" key="5">
    <source>
        <dbReference type="EMBL" id="GHA75886.1"/>
    </source>
</evidence>
<dbReference type="InterPro" id="IPR005474">
    <property type="entry name" value="Transketolase_N"/>
</dbReference>
<dbReference type="Pfam" id="PF00456">
    <property type="entry name" value="Transketolase_N"/>
    <property type="match status" value="1"/>
</dbReference>
<evidence type="ECO:0000259" key="4">
    <source>
        <dbReference type="Pfam" id="PF00456"/>
    </source>
</evidence>
<name>A0A918SWV7_9ACTN</name>
<dbReference type="SUPFAM" id="SSF52518">
    <property type="entry name" value="Thiamin diphosphate-binding fold (THDP-binding)"/>
    <property type="match status" value="1"/>
</dbReference>
<dbReference type="PANTHER" id="PTHR47514">
    <property type="entry name" value="TRANSKETOLASE N-TERMINAL SECTION-RELATED"/>
    <property type="match status" value="1"/>
</dbReference>
<dbReference type="Gene3D" id="3.40.50.970">
    <property type="match status" value="1"/>
</dbReference>
<accession>A0A918SWV7</accession>
<comment type="caution">
    <text evidence="5">The sequence shown here is derived from an EMBL/GenBank/DDBJ whole genome shotgun (WGS) entry which is preliminary data.</text>
</comment>
<dbReference type="GO" id="GO:0000287">
    <property type="term" value="F:magnesium ion binding"/>
    <property type="evidence" value="ECO:0007669"/>
    <property type="project" value="UniProtKB-ARBA"/>
</dbReference>